<keyword evidence="2" id="KW-1185">Reference proteome</keyword>
<name>A0ACC1SZU8_9HYPO</name>
<gene>
    <name evidence="1" type="ORF">NM208_g291</name>
</gene>
<dbReference type="Proteomes" id="UP001148629">
    <property type="component" value="Unassembled WGS sequence"/>
</dbReference>
<sequence length="625" mass="68274">MNPPAPWSQASALISGAGYGTQYKPAICDYNGTVFLAWATSSDSSSPPSTFSFTSWLPADNGWATPTTVSFPDSSMYQSNTSALVVFNAVLYAFVPNGSGLSIFSYNDSTFVHAGNWGSTWNTAIAAVVCDKTLHVVGSNGSDNDHLVWSWSDPGLTAVTGPSGFSANTTINESSTSNPALIVRGGSVVLLLLANTDGRGVLEDTLSKDTNTWSRTDTLDQSGNSGVSAAASPDGEHSWICFKKHNGRSNLMCHYKKKKTCWSSNYSMGSGDVLHGWNEAALVYSNDWVYAVWNTYKGGNPIYYSRRPMKELSTDSWMGELVDQSISISALSIPGTHDSATASYHNLITGSRVRCQDMSITEQLDAGIRYFDLRAGYQSADSPVAAYHGNFYLGLTFEQIFQFFYSWLSEHTSEAIIVQIKSDQDNASKQKVSNDVFDMINDDTNWVTTDTIPTLDQIQGKIQLVRRVPLPDKLDNTGTPFGVDATGWPWNKQATITYPTVGASHSNVSLVIEDFCSYDAKGATALENKTVRIKDFIDGAVASSDPNTWYIGYSSYMTDGGIPDTPENYVTAPIGGQTPLNTALEEYVQSKGGVWQECKCWNSSYGLSRVSYWNIDPGYYLDQRY</sequence>
<organism evidence="1 2">
    <name type="scientific">Fusarium decemcellulare</name>
    <dbReference type="NCBI Taxonomy" id="57161"/>
    <lineage>
        <taxon>Eukaryota</taxon>
        <taxon>Fungi</taxon>
        <taxon>Dikarya</taxon>
        <taxon>Ascomycota</taxon>
        <taxon>Pezizomycotina</taxon>
        <taxon>Sordariomycetes</taxon>
        <taxon>Hypocreomycetidae</taxon>
        <taxon>Hypocreales</taxon>
        <taxon>Nectriaceae</taxon>
        <taxon>Fusarium</taxon>
        <taxon>Fusarium decemcellulare species complex</taxon>
    </lineage>
</organism>
<dbReference type="EMBL" id="JANRMS010000013">
    <property type="protein sequence ID" value="KAJ3549840.1"/>
    <property type="molecule type" value="Genomic_DNA"/>
</dbReference>
<evidence type="ECO:0000313" key="2">
    <source>
        <dbReference type="Proteomes" id="UP001148629"/>
    </source>
</evidence>
<reference evidence="1" key="1">
    <citation type="submission" date="2022-08" db="EMBL/GenBank/DDBJ databases">
        <title>Genome Sequence of Fusarium decemcellulare.</title>
        <authorList>
            <person name="Buettner E."/>
        </authorList>
    </citation>
    <scope>NUCLEOTIDE SEQUENCE</scope>
    <source>
        <strain evidence="1">Babe19</strain>
    </source>
</reference>
<evidence type="ECO:0000313" key="1">
    <source>
        <dbReference type="EMBL" id="KAJ3549840.1"/>
    </source>
</evidence>
<protein>
    <submittedName>
        <fullName evidence="1">Uncharacterized protein</fullName>
    </submittedName>
</protein>
<accession>A0ACC1SZU8</accession>
<comment type="caution">
    <text evidence="1">The sequence shown here is derived from an EMBL/GenBank/DDBJ whole genome shotgun (WGS) entry which is preliminary data.</text>
</comment>
<proteinExistence type="predicted"/>